<dbReference type="Pfam" id="PF13517">
    <property type="entry name" value="FG-GAP_3"/>
    <property type="match status" value="1"/>
</dbReference>
<feature type="domain" description="ASPIC/UnbV" evidence="3">
    <location>
        <begin position="331"/>
        <end position="386"/>
    </location>
</feature>
<dbReference type="Pfam" id="PF07593">
    <property type="entry name" value="UnbV_ASPIC"/>
    <property type="match status" value="1"/>
</dbReference>
<comment type="caution">
    <text evidence="4">The sequence shown here is derived from an EMBL/GenBank/DDBJ whole genome shotgun (WGS) entry which is preliminary data.</text>
</comment>
<dbReference type="Proteomes" id="UP000664940">
    <property type="component" value="Unassembled WGS sequence"/>
</dbReference>
<dbReference type="AlphaFoldDB" id="A0A834A9F8"/>
<dbReference type="InterPro" id="IPR027039">
    <property type="entry name" value="Crtac1"/>
</dbReference>
<dbReference type="PANTHER" id="PTHR16026">
    <property type="entry name" value="CARTILAGE ACIDIC PROTEIN 1"/>
    <property type="match status" value="1"/>
</dbReference>
<dbReference type="InterPro" id="IPR013517">
    <property type="entry name" value="FG-GAP"/>
</dbReference>
<dbReference type="PANTHER" id="PTHR16026:SF0">
    <property type="entry name" value="CARTILAGE ACIDIC PROTEIN 1"/>
    <property type="match status" value="1"/>
</dbReference>
<accession>A0A834A9F8</accession>
<dbReference type="SUPFAM" id="SSF69318">
    <property type="entry name" value="Integrin alpha N-terminal domain"/>
    <property type="match status" value="1"/>
</dbReference>
<organism evidence="4 5">
    <name type="scientific">Phyllostomus discolor</name>
    <name type="common">pale spear-nosed bat</name>
    <dbReference type="NCBI Taxonomy" id="89673"/>
    <lineage>
        <taxon>Eukaryota</taxon>
        <taxon>Metazoa</taxon>
        <taxon>Chordata</taxon>
        <taxon>Craniata</taxon>
        <taxon>Vertebrata</taxon>
        <taxon>Euteleostomi</taxon>
        <taxon>Mammalia</taxon>
        <taxon>Eutheria</taxon>
        <taxon>Laurasiatheria</taxon>
        <taxon>Chiroptera</taxon>
        <taxon>Yangochiroptera</taxon>
        <taxon>Phyllostomidae</taxon>
        <taxon>Phyllostominae</taxon>
        <taxon>Phyllostomus</taxon>
    </lineage>
</organism>
<name>A0A834A9F8_9CHIR</name>
<dbReference type="EMBL" id="JABVXQ010000005">
    <property type="protein sequence ID" value="KAF6108099.1"/>
    <property type="molecule type" value="Genomic_DNA"/>
</dbReference>
<proteinExistence type="predicted"/>
<evidence type="ECO:0000259" key="3">
    <source>
        <dbReference type="Pfam" id="PF07593"/>
    </source>
</evidence>
<dbReference type="InterPro" id="IPR011519">
    <property type="entry name" value="UnbV_ASPIC"/>
</dbReference>
<evidence type="ECO:0000313" key="5">
    <source>
        <dbReference type="Proteomes" id="UP000664940"/>
    </source>
</evidence>
<protein>
    <submittedName>
        <fullName evidence="4">Cartilage acidic protein 1</fullName>
    </submittedName>
</protein>
<dbReference type="GO" id="GO:0007413">
    <property type="term" value="P:axonal fasciculation"/>
    <property type="evidence" value="ECO:0007669"/>
    <property type="project" value="TreeGrafter"/>
</dbReference>
<keyword evidence="1" id="KW-0732">Signal</keyword>
<feature type="region of interest" description="Disordered" evidence="2">
    <location>
        <begin position="404"/>
        <end position="438"/>
    </location>
</feature>
<evidence type="ECO:0000256" key="1">
    <source>
        <dbReference type="ARBA" id="ARBA00022729"/>
    </source>
</evidence>
<evidence type="ECO:0000313" key="4">
    <source>
        <dbReference type="EMBL" id="KAF6108099.1"/>
    </source>
</evidence>
<evidence type="ECO:0000256" key="2">
    <source>
        <dbReference type="SAM" id="MobiDB-lite"/>
    </source>
</evidence>
<dbReference type="InterPro" id="IPR028994">
    <property type="entry name" value="Integrin_alpha_N"/>
</dbReference>
<gene>
    <name evidence="4" type="ORF">HJG60_003326</name>
</gene>
<reference evidence="4 5" key="1">
    <citation type="journal article" date="2020" name="Nature">
        <title>Six reference-quality genomes reveal evolution of bat adaptations.</title>
        <authorList>
            <person name="Jebb D."/>
            <person name="Huang Z."/>
            <person name="Pippel M."/>
            <person name="Hughes G.M."/>
            <person name="Lavrichenko K."/>
            <person name="Devanna P."/>
            <person name="Winkler S."/>
            <person name="Jermiin L.S."/>
            <person name="Skirmuntt E.C."/>
            <person name="Katzourakis A."/>
            <person name="Burkitt-Gray L."/>
            <person name="Ray D.A."/>
            <person name="Sullivan K.A.M."/>
            <person name="Roscito J.G."/>
            <person name="Kirilenko B.M."/>
            <person name="Davalos L.M."/>
            <person name="Corthals A.P."/>
            <person name="Power M.L."/>
            <person name="Jones G."/>
            <person name="Ransome R.D."/>
            <person name="Dechmann D.K.N."/>
            <person name="Locatelli A.G."/>
            <person name="Puechmaille S.J."/>
            <person name="Fedrigo O."/>
            <person name="Jarvis E.D."/>
            <person name="Hiller M."/>
            <person name="Vernes S.C."/>
            <person name="Myers E.W."/>
            <person name="Teeling E.C."/>
        </authorList>
    </citation>
    <scope>NUCLEOTIDE SEQUENCE [LARGE SCALE GENOMIC DNA]</scope>
    <source>
        <strain evidence="4">Bat1K_MPI-CBG_1</strain>
    </source>
</reference>
<sequence length="523" mass="57155">MWTTMGTLRSSWQGVATYTDKLFKFRNSRWEDILSDEVNLARGVASLFAGRSVACVDRTGSGRYSIYIANYAYGNVGPDALIEMDPEASDLSRGILALRDVAAEAGVSKYTGGRGVSVGPILSSSASDIFCDNENGPNFLFHNRGDGTFVDAAASAGVDDPHQHGRGVALADFNRDGKVDIVYGNWNGPHRLYLQMSVHGKVRFRDIASPKFSMPSPVRTVIAADFDNDQELEIFFNNFAHRSSSANRLFRVIRREHGDPLIEELNPGDALEPEGRGTGGVVTDFDGDGMLDLILSHGESMAQPLSVFRGNQGFNNNWLRVVPRTRFGAFARGAKVVLYTKKSGAHLRIIDGGSGYLCEMEPVAHFGLGKDEASSVEVTWPDGKMASRNVASGEMNSVLEIPYPRDEDRLQDPAPLEGGSSSVAMTRRGPEMGSSQLTSVSASAHLAVRPRILPAGKWPLHGHQRVHPVPIRVPSRQARVCEHIWELQVSDQQEVQPGLRAQRGWHSLCGSSGLFRWVSFCSL</sequence>